<organism evidence="4">
    <name type="scientific">Planktothricoides sp. SpSt-374</name>
    <dbReference type="NCBI Taxonomy" id="2282167"/>
    <lineage>
        <taxon>Bacteria</taxon>
        <taxon>Bacillati</taxon>
        <taxon>Cyanobacteriota</taxon>
        <taxon>Cyanophyceae</taxon>
        <taxon>Oscillatoriophycideae</taxon>
        <taxon>Oscillatoriales</taxon>
        <taxon>Oscillatoriaceae</taxon>
        <taxon>Planktothricoides</taxon>
    </lineage>
</organism>
<dbReference type="AlphaFoldDB" id="A0A7C4A050"/>
<dbReference type="EMBL" id="DSPX01000255">
    <property type="protein sequence ID" value="HGG03728.1"/>
    <property type="molecule type" value="Genomic_DNA"/>
</dbReference>
<proteinExistence type="predicted"/>
<dbReference type="PANTHER" id="PTHR10434">
    <property type="entry name" value="1-ACYL-SN-GLYCEROL-3-PHOSPHATE ACYLTRANSFERASE"/>
    <property type="match status" value="1"/>
</dbReference>
<dbReference type="SUPFAM" id="SSF69593">
    <property type="entry name" value="Glycerol-3-phosphate (1)-acyltransferase"/>
    <property type="match status" value="1"/>
</dbReference>
<name>A0A7C4A050_9CYAN</name>
<accession>A0A7C4A050</accession>
<evidence type="ECO:0000256" key="2">
    <source>
        <dbReference type="ARBA" id="ARBA00023315"/>
    </source>
</evidence>
<dbReference type="InterPro" id="IPR002123">
    <property type="entry name" value="Plipid/glycerol_acylTrfase"/>
</dbReference>
<dbReference type="GO" id="GO:0003841">
    <property type="term" value="F:1-acylglycerol-3-phosphate O-acyltransferase activity"/>
    <property type="evidence" value="ECO:0007669"/>
    <property type="project" value="TreeGrafter"/>
</dbReference>
<dbReference type="PANTHER" id="PTHR10434:SF66">
    <property type="entry name" value="PHOSPHOLIPID_GLYCEROL ACYLTRANSFERASE DOMAIN-CONTAINING PROTEIN"/>
    <property type="match status" value="1"/>
</dbReference>
<dbReference type="GO" id="GO:0006654">
    <property type="term" value="P:phosphatidic acid biosynthetic process"/>
    <property type="evidence" value="ECO:0007669"/>
    <property type="project" value="TreeGrafter"/>
</dbReference>
<keyword evidence="1 4" id="KW-0808">Transferase</keyword>
<evidence type="ECO:0000313" key="4">
    <source>
        <dbReference type="EMBL" id="HGG03728.1"/>
    </source>
</evidence>
<keyword evidence="2 4" id="KW-0012">Acyltransferase</keyword>
<dbReference type="Pfam" id="PF01553">
    <property type="entry name" value="Acyltransferase"/>
    <property type="match status" value="1"/>
</dbReference>
<gene>
    <name evidence="4" type="ORF">ENR15_24600</name>
</gene>
<dbReference type="CDD" id="cd07989">
    <property type="entry name" value="LPLAT_AGPAT-like"/>
    <property type="match status" value="1"/>
</dbReference>
<comment type="caution">
    <text evidence="4">The sequence shown here is derived from an EMBL/GenBank/DDBJ whole genome shotgun (WGS) entry which is preliminary data.</text>
</comment>
<protein>
    <submittedName>
        <fullName evidence="4">1-acyl-sn-glycerol-3-phosphate acyltransferase</fullName>
    </submittedName>
</protein>
<evidence type="ECO:0000256" key="1">
    <source>
        <dbReference type="ARBA" id="ARBA00022679"/>
    </source>
</evidence>
<feature type="domain" description="Phospholipid/glycerol acyltransferase" evidence="3">
    <location>
        <begin position="35"/>
        <end position="157"/>
    </location>
</feature>
<dbReference type="SMART" id="SM00563">
    <property type="entry name" value="PlsC"/>
    <property type="match status" value="1"/>
</dbReference>
<evidence type="ECO:0000259" key="3">
    <source>
        <dbReference type="SMART" id="SM00563"/>
    </source>
</evidence>
<sequence>MPTDKPLQISRWFLRLAGTRIFIHHQDRIPPDIPLLVISNHRSFMDAPLLMAALERPIHFATHHYMGKVPVVNHLITQELGCFPIDTPDRRQHSFFHQTIPLLHNGAAVGIFPEGAPPMLHRTPPHTVGEFHRGFAHLALRAQIPNLAILPVAISSLEETTYYPMPTRILSLFDPTEPLFQQDGNHPVVIYHGVRILIGHPYWITQSDRQSYHGKQGKTAVNQILHHTHTQITTLLHQP</sequence>
<reference evidence="4" key="1">
    <citation type="journal article" date="2020" name="mSystems">
        <title>Genome- and Community-Level Interaction Insights into Carbon Utilization and Element Cycling Functions of Hydrothermarchaeota in Hydrothermal Sediment.</title>
        <authorList>
            <person name="Zhou Z."/>
            <person name="Liu Y."/>
            <person name="Xu W."/>
            <person name="Pan J."/>
            <person name="Luo Z.H."/>
            <person name="Li M."/>
        </authorList>
    </citation>
    <scope>NUCLEOTIDE SEQUENCE [LARGE SCALE GENOMIC DNA]</scope>
    <source>
        <strain evidence="4">SpSt-374</strain>
    </source>
</reference>